<evidence type="ECO:0000313" key="3">
    <source>
        <dbReference type="EMBL" id="MBD5769995.1"/>
    </source>
</evidence>
<dbReference type="Gene3D" id="3.40.190.150">
    <property type="entry name" value="Bordetella uptake gene, domain 1"/>
    <property type="match status" value="1"/>
</dbReference>
<keyword evidence="4" id="KW-1185">Reference proteome</keyword>
<feature type="signal peptide" evidence="2">
    <location>
        <begin position="1"/>
        <end position="23"/>
    </location>
</feature>
<dbReference type="EMBL" id="JACYFC010000001">
    <property type="protein sequence ID" value="MBD5769995.1"/>
    <property type="molecule type" value="Genomic_DNA"/>
</dbReference>
<evidence type="ECO:0000256" key="1">
    <source>
        <dbReference type="ARBA" id="ARBA00006987"/>
    </source>
</evidence>
<dbReference type="SUPFAM" id="SSF53850">
    <property type="entry name" value="Periplasmic binding protein-like II"/>
    <property type="match status" value="1"/>
</dbReference>
<dbReference type="CDD" id="cd07012">
    <property type="entry name" value="PBP2_Bug_TTT"/>
    <property type="match status" value="1"/>
</dbReference>
<evidence type="ECO:0000313" key="4">
    <source>
        <dbReference type="Proteomes" id="UP000604161"/>
    </source>
</evidence>
<dbReference type="InterPro" id="IPR005064">
    <property type="entry name" value="BUG"/>
</dbReference>
<accession>A0ABR8NVB8</accession>
<dbReference type="RefSeq" id="WP_191593367.1">
    <property type="nucleotide sequence ID" value="NZ_JACYFC010000001.1"/>
</dbReference>
<dbReference type="Proteomes" id="UP000604161">
    <property type="component" value="Unassembled WGS sequence"/>
</dbReference>
<proteinExistence type="inferred from homology"/>
<dbReference type="PANTHER" id="PTHR42928">
    <property type="entry name" value="TRICARBOXYLATE-BINDING PROTEIN"/>
    <property type="match status" value="1"/>
</dbReference>
<evidence type="ECO:0000256" key="2">
    <source>
        <dbReference type="SAM" id="SignalP"/>
    </source>
</evidence>
<dbReference type="InterPro" id="IPR042100">
    <property type="entry name" value="Bug_dom1"/>
</dbReference>
<protein>
    <submittedName>
        <fullName evidence="3">Tripartite tricarboxylate transporter substrate binding protein</fullName>
    </submittedName>
</protein>
<dbReference type="PANTHER" id="PTHR42928:SF5">
    <property type="entry name" value="BLR1237 PROTEIN"/>
    <property type="match status" value="1"/>
</dbReference>
<feature type="chain" id="PRO_5045441137" evidence="2">
    <location>
        <begin position="24"/>
        <end position="340"/>
    </location>
</feature>
<keyword evidence="2" id="KW-0732">Signal</keyword>
<organism evidence="3 4">
    <name type="scientific">Marinomonas colpomeniae</name>
    <dbReference type="NCBI Taxonomy" id="2774408"/>
    <lineage>
        <taxon>Bacteria</taxon>
        <taxon>Pseudomonadati</taxon>
        <taxon>Pseudomonadota</taxon>
        <taxon>Gammaproteobacteria</taxon>
        <taxon>Oceanospirillales</taxon>
        <taxon>Oceanospirillaceae</taxon>
        <taxon>Marinomonas</taxon>
    </lineage>
</organism>
<comment type="caution">
    <text evidence="3">The sequence shown here is derived from an EMBL/GenBank/DDBJ whole genome shotgun (WGS) entry which is preliminary data.</text>
</comment>
<gene>
    <name evidence="3" type="ORF">IF202_02955</name>
</gene>
<name>A0ABR8NVB8_9GAMM</name>
<dbReference type="Pfam" id="PF03401">
    <property type="entry name" value="TctC"/>
    <property type="match status" value="1"/>
</dbReference>
<dbReference type="PIRSF" id="PIRSF017082">
    <property type="entry name" value="YflP"/>
    <property type="match status" value="1"/>
</dbReference>
<comment type="similarity">
    <text evidence="1">Belongs to the UPF0065 (bug) family.</text>
</comment>
<reference evidence="3 4" key="1">
    <citation type="submission" date="2020-09" db="EMBL/GenBank/DDBJ databases">
        <title>Marinomonas sp. nov., isolated from the cysticercosis algae of Qingdao, China.</title>
        <authorList>
            <person name="Sun X."/>
        </authorList>
    </citation>
    <scope>NUCLEOTIDE SEQUENCE [LARGE SCALE GENOMIC DNA]</scope>
    <source>
        <strain evidence="3 4">SM2066</strain>
    </source>
</reference>
<dbReference type="Gene3D" id="3.40.190.10">
    <property type="entry name" value="Periplasmic binding protein-like II"/>
    <property type="match status" value="1"/>
</dbReference>
<sequence>MKKIITTLAASVLATTIATSSIAADRYPERDITNVVVWSAGGGTDVVNRMISAEMAKSLDVNINVTNRPGGVAGSLGMSYVKRQKADGYTLVGLSESVVGSAVQGGWDQKMSVWYPFIVGGSPDLISVSADSKYTTLQELIADVKKNPRSIKASAGGAGSIHHLNLLALMNGTGAEFNYIPYPGSAPAQTAVMTGEVELVITSLAEQQQLIKGGKLKPLAMLVADDQALDGFGTIPSAFKAFPELQKYLPIMQAIGLAVSQDVPDNVKAKLTKAFQSAMGSPVIHKWAKDNFYVLSGLSGAEASKEFAFLESLFSWTLNDLGAAKVSPSTLGIPKLSELK</sequence>